<keyword evidence="3" id="KW-1185">Reference proteome</keyword>
<feature type="compositionally biased region" description="Polar residues" evidence="1">
    <location>
        <begin position="914"/>
        <end position="943"/>
    </location>
</feature>
<feature type="region of interest" description="Disordered" evidence="1">
    <location>
        <begin position="1011"/>
        <end position="1031"/>
    </location>
</feature>
<dbReference type="GO" id="GO:0005634">
    <property type="term" value="C:nucleus"/>
    <property type="evidence" value="ECO:0007669"/>
    <property type="project" value="TreeGrafter"/>
</dbReference>
<feature type="region of interest" description="Disordered" evidence="1">
    <location>
        <begin position="30"/>
        <end position="51"/>
    </location>
</feature>
<protein>
    <submittedName>
        <fullName evidence="2">Uncharacterized protein</fullName>
    </submittedName>
</protein>
<dbReference type="PANTHER" id="PTHR22437">
    <property type="entry name" value="WINGED HELIX DOMAIN-CONTAINING PROTEIN"/>
    <property type="match status" value="1"/>
</dbReference>
<feature type="compositionally biased region" description="Basic and acidic residues" evidence="1">
    <location>
        <begin position="869"/>
        <end position="879"/>
    </location>
</feature>
<dbReference type="Proteomes" id="UP000749559">
    <property type="component" value="Unassembled WGS sequence"/>
</dbReference>
<feature type="region of interest" description="Disordered" evidence="1">
    <location>
        <begin position="748"/>
        <end position="835"/>
    </location>
</feature>
<organism evidence="2 3">
    <name type="scientific">Owenia fusiformis</name>
    <name type="common">Polychaete worm</name>
    <dbReference type="NCBI Taxonomy" id="6347"/>
    <lineage>
        <taxon>Eukaryota</taxon>
        <taxon>Metazoa</taxon>
        <taxon>Spiralia</taxon>
        <taxon>Lophotrochozoa</taxon>
        <taxon>Annelida</taxon>
        <taxon>Polychaeta</taxon>
        <taxon>Sedentaria</taxon>
        <taxon>Canalipalpata</taxon>
        <taxon>Sabellida</taxon>
        <taxon>Oweniida</taxon>
        <taxon>Oweniidae</taxon>
        <taxon>Owenia</taxon>
    </lineage>
</organism>
<feature type="compositionally biased region" description="Polar residues" evidence="1">
    <location>
        <begin position="766"/>
        <end position="785"/>
    </location>
</feature>
<reference evidence="2" key="1">
    <citation type="submission" date="2022-03" db="EMBL/GenBank/DDBJ databases">
        <authorList>
            <person name="Martin C."/>
        </authorList>
    </citation>
    <scope>NUCLEOTIDE SEQUENCE</scope>
</reference>
<evidence type="ECO:0000256" key="1">
    <source>
        <dbReference type="SAM" id="MobiDB-lite"/>
    </source>
</evidence>
<dbReference type="InterPro" id="IPR019391">
    <property type="entry name" value="Storkhead-box_WHD"/>
</dbReference>
<feature type="region of interest" description="Disordered" evidence="1">
    <location>
        <begin position="652"/>
        <end position="683"/>
    </location>
</feature>
<dbReference type="InterPro" id="IPR040126">
    <property type="entry name" value="STOX1/2"/>
</dbReference>
<feature type="compositionally biased region" description="Basic residues" evidence="1">
    <location>
        <begin position="944"/>
        <end position="958"/>
    </location>
</feature>
<dbReference type="GO" id="GO:0000977">
    <property type="term" value="F:RNA polymerase II transcription regulatory region sequence-specific DNA binding"/>
    <property type="evidence" value="ECO:0007669"/>
    <property type="project" value="TreeGrafter"/>
</dbReference>
<dbReference type="EMBL" id="CAIIXF020000009">
    <property type="protein sequence ID" value="CAH1793868.1"/>
    <property type="molecule type" value="Genomic_DNA"/>
</dbReference>
<comment type="caution">
    <text evidence="2">The sequence shown here is derived from an EMBL/GenBank/DDBJ whole genome shotgun (WGS) entry which is preliminary data.</text>
</comment>
<evidence type="ECO:0000313" key="3">
    <source>
        <dbReference type="Proteomes" id="UP000749559"/>
    </source>
</evidence>
<evidence type="ECO:0000313" key="2">
    <source>
        <dbReference type="EMBL" id="CAH1793868.1"/>
    </source>
</evidence>
<feature type="compositionally biased region" description="Basic and acidic residues" evidence="1">
    <location>
        <begin position="748"/>
        <end position="765"/>
    </location>
</feature>
<dbReference type="Pfam" id="PF10264">
    <property type="entry name" value="WHD_Storkhead"/>
    <property type="match status" value="1"/>
</dbReference>
<dbReference type="OrthoDB" id="10020110at2759"/>
<feature type="compositionally biased region" description="Basic and acidic residues" evidence="1">
    <location>
        <begin position="801"/>
        <end position="817"/>
    </location>
</feature>
<dbReference type="PANTHER" id="PTHR22437:SF0">
    <property type="entry name" value="FI21431P1"/>
    <property type="match status" value="1"/>
</dbReference>
<dbReference type="GO" id="GO:0005737">
    <property type="term" value="C:cytoplasm"/>
    <property type="evidence" value="ECO:0007669"/>
    <property type="project" value="TreeGrafter"/>
</dbReference>
<dbReference type="GO" id="GO:0006357">
    <property type="term" value="P:regulation of transcription by RNA polymerase II"/>
    <property type="evidence" value="ECO:0007669"/>
    <property type="project" value="InterPro"/>
</dbReference>
<feature type="compositionally biased region" description="Polar residues" evidence="1">
    <location>
        <begin position="822"/>
        <end position="835"/>
    </location>
</feature>
<accession>A0A8J1UKW1</accession>
<sequence length="1031" mass="116752">MATKLHKDDKKVQKPVSVLSRCIAIVLKPRNQRSENEGSETDRPPSTILDHGNVDFTKTGKEMFQEFRTANKNCYWNSQLDECTYNVKYVGYIEPYTLLVGGKDTHLDTLRSTWAKRILKAPKGYIIQKLGEITGLEMTPVQQTQYIPLPDALCLIVTALNDAHILATLEVIRERLQRAYKGINSPSEQVVYDTLSTLISEKKLYHNGKGYYIVTPETYNISLQFKGHPYVFNAPQAPPPPPPPPPAPPKPVYIPVPTNNTAEMCSISCQTNFDAAAAAAKAAIKENINPKANFERSASVRVPKNAKKEEKALIPRSKSMRFSEEKSKQVVRDINLKTSNVHQEKDKAEKKSILSKLFGRNKGSKKKPVEQEGEVHVKPPIQEVEYATFSAQFPPPDMQISQLNDSKETGTPFIPPANGFTPEATHAHILRYLKETAPYVQNGIPPELANSVYGGTHSGSGCPVHDTQTKNRPNIEGRPSTDKQEQPQINFMHGDEVLHENHCPYKDLMDDKSTELESEGIPKVRKFRKKRQRDKLRERNQFESVSEEVENNNIINQEHPINGHEESAIHEMPTHAHMQKHIGLFFQSQMMRQQQKQQPNVQPGFNATPSGFHGNDISVQYHGKMPKKNSMKTKSCDSGVNAIGLNLSHEERRAERAARRKRELREDSRIQREDPQSQYPDEDLHQQAPNMISHKQLAYQQLAAMKQSSPIEPNIIINHSQNSSMFQQHSFGDSQIRDTSLDSHIKHSTPIEHSQRSSSEPRQHSNDNSMNMINVPTNSPETHISTIDDTHKLNSKPVYPLKKDVTRSRGRRGKNEIPDSGLGSTHTTDQSDYNKYSSISTCEGMEFEHNPARKYIDRVRQGRNVLPDISDKERSRETLQAHSQENIPSHIKGSHLQQENTPNFKVPRVPHPHLQSSMPESAHSMTQSQSENSMQGGKNQLRQTRNKNSKSHEYKRHSYNGSLNGLDTAIHKDPHINGNSVETTMYNDSYNHRIKGISNGMDLPMYKETDLDANSDKMARSKKNGREYGPL</sequence>
<proteinExistence type="predicted"/>
<feature type="compositionally biased region" description="Basic and acidic residues" evidence="1">
    <location>
        <begin position="32"/>
        <end position="43"/>
    </location>
</feature>
<gene>
    <name evidence="2" type="ORF">OFUS_LOCUS18663</name>
</gene>
<feature type="region of interest" description="Disordered" evidence="1">
    <location>
        <begin position="866"/>
        <end position="967"/>
    </location>
</feature>
<feature type="region of interest" description="Disordered" evidence="1">
    <location>
        <begin position="456"/>
        <end position="487"/>
    </location>
</feature>
<name>A0A8J1UKW1_OWEFU</name>
<feature type="compositionally biased region" description="Basic and acidic residues" evidence="1">
    <location>
        <begin position="467"/>
        <end position="485"/>
    </location>
</feature>
<dbReference type="AlphaFoldDB" id="A0A8J1UKW1"/>
<feature type="compositionally biased region" description="Basic and acidic residues" evidence="1">
    <location>
        <begin position="652"/>
        <end position="675"/>
    </location>
</feature>